<dbReference type="Pfam" id="PF00234">
    <property type="entry name" value="Tryp_alpha_amyl"/>
    <property type="match status" value="1"/>
</dbReference>
<evidence type="ECO:0000313" key="4">
    <source>
        <dbReference type="EMBL" id="KAK9089636.1"/>
    </source>
</evidence>
<name>A0AAP0EAF9_9MAGN</name>
<dbReference type="EMBL" id="JBBNAG010000012">
    <property type="protein sequence ID" value="KAK9089636.1"/>
    <property type="molecule type" value="Genomic_DNA"/>
</dbReference>
<evidence type="ECO:0000256" key="1">
    <source>
        <dbReference type="ARBA" id="ARBA00008262"/>
    </source>
</evidence>
<reference evidence="4 5" key="1">
    <citation type="submission" date="2024-01" db="EMBL/GenBank/DDBJ databases">
        <title>Genome assemblies of Stephania.</title>
        <authorList>
            <person name="Yang L."/>
        </authorList>
    </citation>
    <scope>NUCLEOTIDE SEQUENCE [LARGE SCALE GENOMIC DNA]</scope>
    <source>
        <strain evidence="4">JXDWG</strain>
        <tissue evidence="4">Leaf</tissue>
    </source>
</reference>
<protein>
    <recommendedName>
        <fullName evidence="3">Bifunctional inhibitor/plant lipid transfer protein/seed storage helical domain-containing protein</fullName>
    </recommendedName>
</protein>
<dbReference type="Gene3D" id="1.10.110.10">
    <property type="entry name" value="Plant lipid-transfer and hydrophobic proteins"/>
    <property type="match status" value="1"/>
</dbReference>
<dbReference type="InterPro" id="IPR000617">
    <property type="entry name" value="Napin/2SS/CON"/>
</dbReference>
<organism evidence="4 5">
    <name type="scientific">Stephania cephalantha</name>
    <dbReference type="NCBI Taxonomy" id="152367"/>
    <lineage>
        <taxon>Eukaryota</taxon>
        <taxon>Viridiplantae</taxon>
        <taxon>Streptophyta</taxon>
        <taxon>Embryophyta</taxon>
        <taxon>Tracheophyta</taxon>
        <taxon>Spermatophyta</taxon>
        <taxon>Magnoliopsida</taxon>
        <taxon>Ranunculales</taxon>
        <taxon>Menispermaceae</taxon>
        <taxon>Menispermoideae</taxon>
        <taxon>Cissampelideae</taxon>
        <taxon>Stephania</taxon>
    </lineage>
</organism>
<evidence type="ECO:0000259" key="3">
    <source>
        <dbReference type="SMART" id="SM00499"/>
    </source>
</evidence>
<evidence type="ECO:0000256" key="2">
    <source>
        <dbReference type="SAM" id="SignalP"/>
    </source>
</evidence>
<comment type="caution">
    <text evidence="4">The sequence shown here is derived from an EMBL/GenBank/DDBJ whole genome shotgun (WGS) entry which is preliminary data.</text>
</comment>
<feature type="signal peptide" evidence="2">
    <location>
        <begin position="1"/>
        <end position="21"/>
    </location>
</feature>
<dbReference type="SMART" id="SM00499">
    <property type="entry name" value="AAI"/>
    <property type="match status" value="1"/>
</dbReference>
<evidence type="ECO:0000313" key="5">
    <source>
        <dbReference type="Proteomes" id="UP001419268"/>
    </source>
</evidence>
<dbReference type="PANTHER" id="PTHR35496:SF4">
    <property type="entry name" value="2S SULFUR-RICH SEED STORAGE PROTEIN 2-LIKE"/>
    <property type="match status" value="1"/>
</dbReference>
<dbReference type="GO" id="GO:0045735">
    <property type="term" value="F:nutrient reservoir activity"/>
    <property type="evidence" value="ECO:0007669"/>
    <property type="project" value="InterPro"/>
</dbReference>
<comment type="similarity">
    <text evidence="1">Belongs to the 2S seed storage albumins family.</text>
</comment>
<dbReference type="AlphaFoldDB" id="A0AAP0EAF9"/>
<dbReference type="InterPro" id="IPR016140">
    <property type="entry name" value="Bifunc_inhib/LTP/seed_store"/>
</dbReference>
<keyword evidence="5" id="KW-1185">Reference proteome</keyword>
<sequence length="139" mass="15422">MARPALAASALLAAAVFLVAAEASIYRTEVSQGGGMPEQCQEEIMQADMRHCEDYIRQASQHMLKSMVNNQQQRQQVPQMCCSQLRQMRMECRCPAAMQAMGGYGGQESYMEGAYRAAAQMTGMCGLEPHHCSMRQEGY</sequence>
<keyword evidence="2" id="KW-0732">Signal</keyword>
<dbReference type="Proteomes" id="UP001419268">
    <property type="component" value="Unassembled WGS sequence"/>
</dbReference>
<feature type="domain" description="Bifunctional inhibitor/plant lipid transfer protein/seed storage helical" evidence="3">
    <location>
        <begin position="52"/>
        <end position="132"/>
    </location>
</feature>
<dbReference type="InterPro" id="IPR036312">
    <property type="entry name" value="Bifun_inhib/LTP/seed_sf"/>
</dbReference>
<dbReference type="SUPFAM" id="SSF47699">
    <property type="entry name" value="Bifunctional inhibitor/lipid-transfer protein/seed storage 2S albumin"/>
    <property type="match status" value="1"/>
</dbReference>
<proteinExistence type="inferred from homology"/>
<gene>
    <name evidence="4" type="ORF">Scep_028718</name>
</gene>
<accession>A0AAP0EAF9</accession>
<feature type="chain" id="PRO_5043053970" description="Bifunctional inhibitor/plant lipid transfer protein/seed storage helical domain-containing protein" evidence="2">
    <location>
        <begin position="22"/>
        <end position="139"/>
    </location>
</feature>
<dbReference type="PANTHER" id="PTHR35496">
    <property type="entry name" value="2S SEED STORAGE PROTEIN 1-RELATED"/>
    <property type="match status" value="1"/>
</dbReference>